<name>A0A2Z5TLG7_9STRE</name>
<dbReference type="Pfam" id="PF06161">
    <property type="entry name" value="DUF975"/>
    <property type="match status" value="1"/>
</dbReference>
<evidence type="ECO:0000313" key="2">
    <source>
        <dbReference type="EMBL" id="BBA92190.1"/>
    </source>
</evidence>
<dbReference type="GeneID" id="52229154"/>
<evidence type="ECO:0000313" key="3">
    <source>
        <dbReference type="Proteomes" id="UP000269331"/>
    </source>
</evidence>
<dbReference type="InterPro" id="IPR010380">
    <property type="entry name" value="DUF975"/>
</dbReference>
<keyword evidence="1" id="KW-0812">Transmembrane</keyword>
<dbReference type="PANTHER" id="PTHR40076">
    <property type="entry name" value="MEMBRANE PROTEIN-RELATED"/>
    <property type="match status" value="1"/>
</dbReference>
<evidence type="ECO:0000256" key="1">
    <source>
        <dbReference type="SAM" id="Phobius"/>
    </source>
</evidence>
<keyword evidence="1" id="KW-1133">Transmembrane helix</keyword>
<feature type="transmembrane region" description="Helical" evidence="1">
    <location>
        <begin position="163"/>
        <end position="186"/>
    </location>
</feature>
<organism evidence="2 3">
    <name type="scientific">Streptococcus ruminantium</name>
    <dbReference type="NCBI Taxonomy" id="1917441"/>
    <lineage>
        <taxon>Bacteria</taxon>
        <taxon>Bacillati</taxon>
        <taxon>Bacillota</taxon>
        <taxon>Bacilli</taxon>
        <taxon>Lactobacillales</taxon>
        <taxon>Streptococcaceae</taxon>
        <taxon>Streptococcus</taxon>
    </lineage>
</organism>
<sequence>MFTISSIREKARQTLNETPGIYQLAGIPVLISVIVQLISFSRNSLVGLTTTELINPSYLFSSSLFPLFYGLLLGLLYLSVSFTVFHVIKGSKKTTSFREVLTLFNHKDFGKIFSTFILKQFLLFLWGLLFYLGIAMVSGSSTLLAALVVASGVTDLTMLPQDVLAVILAVFLIGLIVTLVGMILYIPQVYAYSQVDYILFEQLERGEYAGAFSIIKSSRKLMRGYKFKRFVLDITFLGWYILIGITFGLAGLYVWPYQYAAQVHFYKEIAEEQAKKHNI</sequence>
<dbReference type="KEGG" id="srq:SR187_2905"/>
<dbReference type="Proteomes" id="UP000269331">
    <property type="component" value="Chromosome"/>
</dbReference>
<feature type="transmembrane region" description="Helical" evidence="1">
    <location>
        <begin position="230"/>
        <end position="255"/>
    </location>
</feature>
<feature type="transmembrane region" description="Helical" evidence="1">
    <location>
        <begin position="21"/>
        <end position="40"/>
    </location>
</feature>
<feature type="transmembrane region" description="Helical" evidence="1">
    <location>
        <begin position="121"/>
        <end position="151"/>
    </location>
</feature>
<dbReference type="EMBL" id="AP018400">
    <property type="protein sequence ID" value="BBA92190.1"/>
    <property type="molecule type" value="Genomic_DNA"/>
</dbReference>
<protein>
    <submittedName>
        <fullName evidence="2">DUF975 domain-containing protein</fullName>
    </submittedName>
</protein>
<feature type="transmembrane region" description="Helical" evidence="1">
    <location>
        <begin position="67"/>
        <end position="88"/>
    </location>
</feature>
<keyword evidence="1" id="KW-0472">Membrane</keyword>
<dbReference type="OrthoDB" id="9784844at2"/>
<reference evidence="2 3" key="1">
    <citation type="journal article" date="2018" name="Genome Biol. Evol.">
        <title>Complete Genome Sequence of Streptococcus ruminantium sp. nov. GUT-187T (=DSM 104980T =JCM 31869T), the Type Strain of S. ruminantium, and Comparison with Genome Sequences of Streptococcus suis Strains.</title>
        <authorList>
            <person name="Tohya M."/>
            <person name="Sekizaki T."/>
            <person name="Miyoshi-Akiyama T."/>
        </authorList>
    </citation>
    <scope>NUCLEOTIDE SEQUENCE [LARGE SCALE GENOMIC DNA]</scope>
    <source>
        <strain evidence="2 3">GUT187T</strain>
    </source>
</reference>
<dbReference type="RefSeq" id="WP_120171450.1">
    <property type="nucleotide sequence ID" value="NZ_AP018400.1"/>
</dbReference>
<dbReference type="AlphaFoldDB" id="A0A2Z5TLG7"/>
<dbReference type="PANTHER" id="PTHR40076:SF1">
    <property type="entry name" value="MEMBRANE PROTEIN"/>
    <property type="match status" value="1"/>
</dbReference>
<accession>A0A2Z5TLG7</accession>
<gene>
    <name evidence="2" type="ORF">SR187_2905</name>
</gene>
<proteinExistence type="predicted"/>